<evidence type="ECO:0000256" key="6">
    <source>
        <dbReference type="SAM" id="Phobius"/>
    </source>
</evidence>
<evidence type="ECO:0000256" key="2">
    <source>
        <dbReference type="ARBA" id="ARBA00022475"/>
    </source>
</evidence>
<feature type="transmembrane region" description="Helical" evidence="6">
    <location>
        <begin position="259"/>
        <end position="292"/>
    </location>
</feature>
<dbReference type="PANTHER" id="PTHR32196">
    <property type="entry name" value="ABC TRANSPORTER PERMEASE PROTEIN YPHD-RELATED-RELATED"/>
    <property type="match status" value="1"/>
</dbReference>
<feature type="transmembrane region" description="Helical" evidence="6">
    <location>
        <begin position="109"/>
        <end position="130"/>
    </location>
</feature>
<comment type="caution">
    <text evidence="7">The sequence shown here is derived from an EMBL/GenBank/DDBJ whole genome shotgun (WGS) entry which is preliminary data.</text>
</comment>
<dbReference type="PANTHER" id="PTHR32196:SF72">
    <property type="entry name" value="RIBOSE IMPORT PERMEASE PROTEIN RBSC"/>
    <property type="match status" value="1"/>
</dbReference>
<feature type="transmembrane region" description="Helical" evidence="6">
    <location>
        <begin position="168"/>
        <end position="194"/>
    </location>
</feature>
<evidence type="ECO:0000256" key="5">
    <source>
        <dbReference type="ARBA" id="ARBA00023136"/>
    </source>
</evidence>
<dbReference type="Proteomes" id="UP000533476">
    <property type="component" value="Unassembled WGS sequence"/>
</dbReference>
<evidence type="ECO:0000313" key="7">
    <source>
        <dbReference type="EMBL" id="NMP22813.1"/>
    </source>
</evidence>
<keyword evidence="3 6" id="KW-0812">Transmembrane</keyword>
<feature type="transmembrane region" description="Helical" evidence="6">
    <location>
        <begin position="86"/>
        <end position="102"/>
    </location>
</feature>
<proteinExistence type="predicted"/>
<feature type="transmembrane region" description="Helical" evidence="6">
    <location>
        <begin position="60"/>
        <end position="80"/>
    </location>
</feature>
<dbReference type="CDD" id="cd06579">
    <property type="entry name" value="TM_PBP1_transp_AraH_like"/>
    <property type="match status" value="1"/>
</dbReference>
<dbReference type="EMBL" id="JABBVZ010000031">
    <property type="protein sequence ID" value="NMP22813.1"/>
    <property type="molecule type" value="Genomic_DNA"/>
</dbReference>
<reference evidence="7 8" key="1">
    <citation type="submission" date="2020-04" db="EMBL/GenBank/DDBJ databases">
        <authorList>
            <person name="Zhang R."/>
            <person name="Schippers A."/>
        </authorList>
    </citation>
    <scope>NUCLEOTIDE SEQUENCE [LARGE SCALE GENOMIC DNA]</scope>
    <source>
        <strain evidence="7 8">DSM 109850</strain>
    </source>
</reference>
<dbReference type="GO" id="GO:0005886">
    <property type="term" value="C:plasma membrane"/>
    <property type="evidence" value="ECO:0007669"/>
    <property type="project" value="UniProtKB-SubCell"/>
</dbReference>
<dbReference type="Pfam" id="PF02653">
    <property type="entry name" value="BPD_transp_2"/>
    <property type="match status" value="1"/>
</dbReference>
<name>A0A7Y0L4A2_9FIRM</name>
<evidence type="ECO:0000256" key="4">
    <source>
        <dbReference type="ARBA" id="ARBA00022989"/>
    </source>
</evidence>
<feature type="transmembrane region" description="Helical" evidence="6">
    <location>
        <begin position="136"/>
        <end position="156"/>
    </location>
</feature>
<dbReference type="RefSeq" id="WP_169099480.1">
    <property type="nucleotide sequence ID" value="NZ_JABBVZ010000031.1"/>
</dbReference>
<comment type="subcellular location">
    <subcellularLocation>
        <location evidence="1">Cell membrane</location>
        <topology evidence="1">Multi-pass membrane protein</topology>
    </subcellularLocation>
</comment>
<keyword evidence="4 6" id="KW-1133">Transmembrane helix</keyword>
<feature type="transmembrane region" description="Helical" evidence="6">
    <location>
        <begin position="32"/>
        <end position="53"/>
    </location>
</feature>
<keyword evidence="2" id="KW-1003">Cell membrane</keyword>
<keyword evidence="5 6" id="KW-0472">Membrane</keyword>
<evidence type="ECO:0000313" key="8">
    <source>
        <dbReference type="Proteomes" id="UP000533476"/>
    </source>
</evidence>
<feature type="transmembrane region" description="Helical" evidence="6">
    <location>
        <begin position="226"/>
        <end position="247"/>
    </location>
</feature>
<evidence type="ECO:0000256" key="1">
    <source>
        <dbReference type="ARBA" id="ARBA00004651"/>
    </source>
</evidence>
<gene>
    <name evidence="7" type="ORF">HIJ39_10675</name>
</gene>
<keyword evidence="8" id="KW-1185">Reference proteome</keyword>
<dbReference type="InterPro" id="IPR001851">
    <property type="entry name" value="ABC_transp_permease"/>
</dbReference>
<evidence type="ECO:0000256" key="3">
    <source>
        <dbReference type="ARBA" id="ARBA00022692"/>
    </source>
</evidence>
<organism evidence="7 8">
    <name type="scientific">Sulfobacillus harzensis</name>
    <dbReference type="NCBI Taxonomy" id="2729629"/>
    <lineage>
        <taxon>Bacteria</taxon>
        <taxon>Bacillati</taxon>
        <taxon>Bacillota</taxon>
        <taxon>Clostridia</taxon>
        <taxon>Eubacteriales</taxon>
        <taxon>Clostridiales Family XVII. Incertae Sedis</taxon>
        <taxon>Sulfobacillus</taxon>
    </lineage>
</organism>
<sequence>MSAQPEQHPGSPSQRSQGGEGGILRVLRYREASIGLVAVALIVIFQVLSAQFLTLGNLQVAFQLAAEIAIVGVAEVMVMVLGEIDLSVGNVFAFAPVVMYFINQAGVPLVVAILVALAASLAVGFINGVLTVKVGVPSFIATLAVLYALNGLTLIITNGFPVTPPSTLLTTIMGGGTYSIVAWAVIIVVIWHFILNKTPFGLHTTSVGSNLIASREVGIAVDRVKIWNFVLASGLSGLLGIIEGFRISSIDPLAGGTGLLLEGIAAAVIGGTALTGGSGTIIGAAIGAFVIAALQEGLNLLGVNAYYFDLVLGLAIGVAMILNIRMSRVRKGAGRSG</sequence>
<dbReference type="AlphaFoldDB" id="A0A7Y0L4A2"/>
<accession>A0A7Y0L4A2</accession>
<protein>
    <submittedName>
        <fullName evidence="7">ABC transporter permease</fullName>
    </submittedName>
</protein>
<feature type="transmembrane region" description="Helical" evidence="6">
    <location>
        <begin position="304"/>
        <end position="322"/>
    </location>
</feature>
<dbReference type="GO" id="GO:0022857">
    <property type="term" value="F:transmembrane transporter activity"/>
    <property type="evidence" value="ECO:0007669"/>
    <property type="project" value="InterPro"/>
</dbReference>